<dbReference type="GeneID" id="105116558"/>
<name>A0AAJ6TJW3_POPEU</name>
<gene>
    <name evidence="2" type="primary">LOC105116558</name>
</gene>
<protein>
    <submittedName>
        <fullName evidence="2">Uncharacterized protein LOC105116558 isoform X1</fullName>
    </submittedName>
</protein>
<reference evidence="2" key="1">
    <citation type="submission" date="2025-08" db="UniProtKB">
        <authorList>
            <consortium name="RefSeq"/>
        </authorList>
    </citation>
    <scope>IDENTIFICATION</scope>
</reference>
<keyword evidence="1" id="KW-1185">Reference proteome</keyword>
<dbReference type="KEGG" id="peu:105116558"/>
<sequence>MSPLCSMDALRTGKLSSNGIRLMDHLLWKLCYPKQHPCFTVILEAMKGHQDAVTDVEPSLLSGDAPRQIYIAQLFYASLLQVHFLPKACDRSVALENTDFSLYLRAKWSMDYAQKVFLHAGQNQALPKASPGSEKLKRHTCELLRNGGRVGAEVLAWKFDEIDQETIEGDWNKFYQGFYGAFDDQFAAMDAVLNGKELYAHWAFENSLDKYSGVNFDVPPPI</sequence>
<dbReference type="AlphaFoldDB" id="A0AAJ6TJW3"/>
<proteinExistence type="predicted"/>
<dbReference type="RefSeq" id="XP_011012270.1">
    <property type="nucleotide sequence ID" value="XM_011013968.1"/>
</dbReference>
<evidence type="ECO:0000313" key="2">
    <source>
        <dbReference type="RefSeq" id="XP_011012270.1"/>
    </source>
</evidence>
<accession>A0AAJ6TJW3</accession>
<organism evidence="1 2">
    <name type="scientific">Populus euphratica</name>
    <name type="common">Euphrates poplar</name>
    <dbReference type="NCBI Taxonomy" id="75702"/>
    <lineage>
        <taxon>Eukaryota</taxon>
        <taxon>Viridiplantae</taxon>
        <taxon>Streptophyta</taxon>
        <taxon>Embryophyta</taxon>
        <taxon>Tracheophyta</taxon>
        <taxon>Spermatophyta</taxon>
        <taxon>Magnoliopsida</taxon>
        <taxon>eudicotyledons</taxon>
        <taxon>Gunneridae</taxon>
        <taxon>Pentapetalae</taxon>
        <taxon>rosids</taxon>
        <taxon>fabids</taxon>
        <taxon>Malpighiales</taxon>
        <taxon>Salicaceae</taxon>
        <taxon>Saliceae</taxon>
        <taxon>Populus</taxon>
    </lineage>
</organism>
<dbReference type="Proteomes" id="UP000694918">
    <property type="component" value="Unplaced"/>
</dbReference>
<evidence type="ECO:0000313" key="1">
    <source>
        <dbReference type="Proteomes" id="UP000694918"/>
    </source>
</evidence>